<evidence type="ECO:0000313" key="4">
    <source>
        <dbReference type="Proteomes" id="UP001065174"/>
    </source>
</evidence>
<feature type="coiled-coil region" evidence="1">
    <location>
        <begin position="184"/>
        <end position="218"/>
    </location>
</feature>
<organism evidence="3 4">
    <name type="scientific">Reichenbachiella agarivorans</name>
    <dbReference type="NCBI Taxonomy" id="2979464"/>
    <lineage>
        <taxon>Bacteria</taxon>
        <taxon>Pseudomonadati</taxon>
        <taxon>Bacteroidota</taxon>
        <taxon>Cytophagia</taxon>
        <taxon>Cytophagales</taxon>
        <taxon>Reichenbachiellaceae</taxon>
        <taxon>Reichenbachiella</taxon>
    </lineage>
</organism>
<dbReference type="Proteomes" id="UP001065174">
    <property type="component" value="Chromosome"/>
</dbReference>
<feature type="transmembrane region" description="Helical" evidence="2">
    <location>
        <begin position="117"/>
        <end position="134"/>
    </location>
</feature>
<keyword evidence="2" id="KW-0472">Membrane</keyword>
<proteinExistence type="predicted"/>
<feature type="transmembrane region" description="Helical" evidence="2">
    <location>
        <begin position="15"/>
        <end position="32"/>
    </location>
</feature>
<name>A0ABY6CNR8_9BACT</name>
<feature type="transmembrane region" description="Helical" evidence="2">
    <location>
        <begin position="68"/>
        <end position="88"/>
    </location>
</feature>
<reference evidence="3" key="1">
    <citation type="submission" date="2022-09" db="EMBL/GenBank/DDBJ databases">
        <title>Comparative genomics and taxonomic characterization of three novel marine species of genus Reichenbachiella exhibiting antioxidant and polysaccharide degradation activities.</title>
        <authorList>
            <person name="Muhammad N."/>
            <person name="Lee Y.-J."/>
            <person name="Ko J."/>
            <person name="Kim S.-G."/>
        </authorList>
    </citation>
    <scope>NUCLEOTIDE SEQUENCE</scope>
    <source>
        <strain evidence="3">BKB1-1</strain>
    </source>
</reference>
<protein>
    <submittedName>
        <fullName evidence="3">Uncharacterized protein</fullName>
    </submittedName>
</protein>
<keyword evidence="2" id="KW-1133">Transmembrane helix</keyword>
<dbReference type="EMBL" id="CP106679">
    <property type="protein sequence ID" value="UXP31103.1"/>
    <property type="molecule type" value="Genomic_DNA"/>
</dbReference>
<evidence type="ECO:0000256" key="2">
    <source>
        <dbReference type="SAM" id="Phobius"/>
    </source>
</evidence>
<feature type="transmembrane region" description="Helical" evidence="2">
    <location>
        <begin position="44"/>
        <end position="63"/>
    </location>
</feature>
<keyword evidence="1" id="KW-0175">Coiled coil</keyword>
<sequence>MRTSFDHRYQFERKILIGISVLALMRSSFSIYQLLIQEIDQENLIAQSLLFFLYFGSLIYLIWFEFSFIFGFFFAIIFTLLNTFLWFANGGLTGFVEQSIIVSIIVGAIITRGRLQLVLIGFALVIEVLTLLIWDYKYDWIESIVGEQGRSIVKFQIMMVLVTIGMIYVAFQYQQDHQILRGRKYELQQKMAEIRKENDNLFEQQKELNEINAVLEERINRRKFELCQNNNSIEKYIVLSRSQISPSLEEISKKISGSQFYGEYGQLLKKSGRNLIKSFIEIERLQKD</sequence>
<gene>
    <name evidence="3" type="ORF">N6H18_12155</name>
</gene>
<feature type="transmembrane region" description="Helical" evidence="2">
    <location>
        <begin position="94"/>
        <end position="110"/>
    </location>
</feature>
<keyword evidence="2" id="KW-0812">Transmembrane</keyword>
<feature type="transmembrane region" description="Helical" evidence="2">
    <location>
        <begin position="154"/>
        <end position="171"/>
    </location>
</feature>
<evidence type="ECO:0000313" key="3">
    <source>
        <dbReference type="EMBL" id="UXP31103.1"/>
    </source>
</evidence>
<evidence type="ECO:0000256" key="1">
    <source>
        <dbReference type="SAM" id="Coils"/>
    </source>
</evidence>
<keyword evidence="4" id="KW-1185">Reference proteome</keyword>
<dbReference type="RefSeq" id="WP_262308547.1">
    <property type="nucleotide sequence ID" value="NZ_CP106679.1"/>
</dbReference>
<accession>A0ABY6CNR8</accession>